<accession>A0AA38XWS4</accession>
<dbReference type="InterPro" id="IPR000073">
    <property type="entry name" value="AB_hydrolase_1"/>
</dbReference>
<evidence type="ECO:0000259" key="1">
    <source>
        <dbReference type="Pfam" id="PF00561"/>
    </source>
</evidence>
<organism evidence="2 3">
    <name type="scientific">Knufia peltigerae</name>
    <dbReference type="NCBI Taxonomy" id="1002370"/>
    <lineage>
        <taxon>Eukaryota</taxon>
        <taxon>Fungi</taxon>
        <taxon>Dikarya</taxon>
        <taxon>Ascomycota</taxon>
        <taxon>Pezizomycotina</taxon>
        <taxon>Eurotiomycetes</taxon>
        <taxon>Chaetothyriomycetidae</taxon>
        <taxon>Chaetothyriales</taxon>
        <taxon>Trichomeriaceae</taxon>
        <taxon>Knufia</taxon>
    </lineage>
</organism>
<dbReference type="InterPro" id="IPR050266">
    <property type="entry name" value="AB_hydrolase_sf"/>
</dbReference>
<name>A0AA38XWS4_9EURO</name>
<dbReference type="InterPro" id="IPR029058">
    <property type="entry name" value="AB_hydrolase_fold"/>
</dbReference>
<dbReference type="EMBL" id="JAPDRN010000085">
    <property type="protein sequence ID" value="KAJ9625970.1"/>
    <property type="molecule type" value="Genomic_DNA"/>
</dbReference>
<dbReference type="AlphaFoldDB" id="A0AA38XWS4"/>
<keyword evidence="3" id="KW-1185">Reference proteome</keyword>
<evidence type="ECO:0000313" key="2">
    <source>
        <dbReference type="EMBL" id="KAJ9625970.1"/>
    </source>
</evidence>
<protein>
    <recommendedName>
        <fullName evidence="1">AB hydrolase-1 domain-containing protein</fullName>
    </recommendedName>
</protein>
<comment type="caution">
    <text evidence="2">The sequence shown here is derived from an EMBL/GenBank/DDBJ whole genome shotgun (WGS) entry which is preliminary data.</text>
</comment>
<dbReference type="Gene3D" id="3.40.50.1820">
    <property type="entry name" value="alpha/beta hydrolase"/>
    <property type="match status" value="1"/>
</dbReference>
<feature type="domain" description="AB hydrolase-1" evidence="1">
    <location>
        <begin position="28"/>
        <end position="133"/>
    </location>
</feature>
<dbReference type="PANTHER" id="PTHR43798">
    <property type="entry name" value="MONOACYLGLYCEROL LIPASE"/>
    <property type="match status" value="1"/>
</dbReference>
<proteinExistence type="predicted"/>
<gene>
    <name evidence="2" type="ORF">H2204_010269</name>
</gene>
<dbReference type="Proteomes" id="UP001172681">
    <property type="component" value="Unassembled WGS sequence"/>
</dbReference>
<sequence>MPIRKAYVDVTGGQLHYHYIGNIHGQHPPLVFTHMTADSAHSFDLLMEELDGKWPCIAFDTPNYGESFKTTREPSIMYISEVLLEALSAINVGKFHIFGHHTGVSTAAEMCIQAPTRTVSYIPNGPNFCSMDDTQRIREKLSKPNPISTKGTQLMWAWSRIKDNYPDSMHDTPAPNAAEVMHRSCVDMLRAGPNWNWGYEAIFTYNTVEAISKVKCPIFFVCGDRDPAYRLHERAVAAYPQHASHVCPGAGTYYNETHPDELAPVLLKWVTSLSRSEQMGRVY</sequence>
<dbReference type="SUPFAM" id="SSF53474">
    <property type="entry name" value="alpha/beta-Hydrolases"/>
    <property type="match status" value="1"/>
</dbReference>
<dbReference type="Pfam" id="PF00561">
    <property type="entry name" value="Abhydrolase_1"/>
    <property type="match status" value="1"/>
</dbReference>
<evidence type="ECO:0000313" key="3">
    <source>
        <dbReference type="Proteomes" id="UP001172681"/>
    </source>
</evidence>
<reference evidence="2" key="1">
    <citation type="submission" date="2022-10" db="EMBL/GenBank/DDBJ databases">
        <title>Culturing micro-colonial fungi from biological soil crusts in the Mojave desert and describing Neophaeococcomyces mojavensis, and introducing the new genera and species Taxawa tesnikishii.</title>
        <authorList>
            <person name="Kurbessoian T."/>
            <person name="Stajich J.E."/>
        </authorList>
    </citation>
    <scope>NUCLEOTIDE SEQUENCE</scope>
    <source>
        <strain evidence="2">TK_35</strain>
    </source>
</reference>